<comment type="caution">
    <text evidence="6">The sequence shown here is derived from an EMBL/GenBank/DDBJ whole genome shotgun (WGS) entry which is preliminary data.</text>
</comment>
<dbReference type="InterPro" id="IPR016161">
    <property type="entry name" value="Ald_DH/histidinol_DH"/>
</dbReference>
<comment type="catalytic activity">
    <reaction evidence="4">
        <text>an aldehyde + NAD(+) + H2O = a carboxylate + NADH + 2 H(+)</text>
        <dbReference type="Rhea" id="RHEA:16185"/>
        <dbReference type="ChEBI" id="CHEBI:15377"/>
        <dbReference type="ChEBI" id="CHEBI:15378"/>
        <dbReference type="ChEBI" id="CHEBI:17478"/>
        <dbReference type="ChEBI" id="CHEBI:29067"/>
        <dbReference type="ChEBI" id="CHEBI:57540"/>
        <dbReference type="ChEBI" id="CHEBI:57945"/>
        <dbReference type="EC" id="1.2.1.3"/>
    </reaction>
</comment>
<dbReference type="SUPFAM" id="SSF53720">
    <property type="entry name" value="ALDH-like"/>
    <property type="match status" value="1"/>
</dbReference>
<accession>A0ABU3N7S3</accession>
<evidence type="ECO:0000256" key="1">
    <source>
        <dbReference type="ARBA" id="ARBA00009986"/>
    </source>
</evidence>
<dbReference type="Gene3D" id="3.40.309.10">
    <property type="entry name" value="Aldehyde Dehydrogenase, Chain A, domain 2"/>
    <property type="match status" value="1"/>
</dbReference>
<evidence type="ECO:0000256" key="3">
    <source>
        <dbReference type="ARBA" id="ARBA00024226"/>
    </source>
</evidence>
<feature type="domain" description="Aldehyde dehydrogenase" evidence="5">
    <location>
        <begin position="13"/>
        <end position="469"/>
    </location>
</feature>
<sequence length="474" mass="49902">MRSNLKHYIDGAWVESEGGTRHAVINPATEEAVSEITLGSAADVDKAVAAAKRAFESFSRTSVDERIALIERVLGSYKARAADMAEAISLEMGAPLSLAKTAQVGSGIGHLMAAIRALREFAFEEQIGNSLVVHEPIGVVAMITPWNWPLNQIVSKVAPALAAGCTMVLKPSEEAPGCAAIFAEVLDAAGVPAGVFNLVNGDGPGVGTALSKHRDVDMVSFTGSTRAGVLVAKNAADTVKRVHQELGGKSPSVVLESADITKAVPGTLFSVLMNSGQSCIAPARLLVPRHLQEQVAALAAEMMKGTQVGDPSAEGRHIGPVVNKSQWDKIQGLIAKGLEEGAKLETGGPGRPDGIETGYFVKPTLFSNVRNDMTIAREEIFGPVVTIIPYEDEEDAIRIANDTDYGLSAVVFGDAESVRRVAPRLRAGMVYVNGGQPDPNLPFGGYKQSGNGREHGKFGLAEFLEVKSVVGVFA</sequence>
<dbReference type="InterPro" id="IPR016163">
    <property type="entry name" value="Ald_DH_C"/>
</dbReference>
<proteinExistence type="inferred from homology"/>
<reference evidence="6" key="1">
    <citation type="submission" date="2022-04" db="EMBL/GenBank/DDBJ databases">
        <title>Tomato heritable bacteria conferring resistance against bacterial wilt.</title>
        <authorList>
            <person name="Yin J."/>
        </authorList>
    </citation>
    <scope>NUCLEOTIDE SEQUENCE</scope>
    <source>
        <strain evidence="6">Cra20</strain>
    </source>
</reference>
<evidence type="ECO:0000256" key="4">
    <source>
        <dbReference type="ARBA" id="ARBA00049194"/>
    </source>
</evidence>
<dbReference type="EMBL" id="JALMLT010000003">
    <property type="protein sequence ID" value="MDT8759541.1"/>
    <property type="molecule type" value="Genomic_DNA"/>
</dbReference>
<dbReference type="InterPro" id="IPR016162">
    <property type="entry name" value="Ald_DH_N"/>
</dbReference>
<comment type="similarity">
    <text evidence="1">Belongs to the aldehyde dehydrogenase family.</text>
</comment>
<protein>
    <recommendedName>
        <fullName evidence="3">aldehyde dehydrogenase (NAD(+))</fullName>
        <ecNumber evidence="3">1.2.1.3</ecNumber>
    </recommendedName>
</protein>
<dbReference type="Gene3D" id="3.40.605.10">
    <property type="entry name" value="Aldehyde Dehydrogenase, Chain A, domain 1"/>
    <property type="match status" value="1"/>
</dbReference>
<evidence type="ECO:0000259" key="5">
    <source>
        <dbReference type="Pfam" id="PF00171"/>
    </source>
</evidence>
<dbReference type="CDD" id="cd07138">
    <property type="entry name" value="ALDH_CddD_SSP0762"/>
    <property type="match status" value="1"/>
</dbReference>
<dbReference type="Pfam" id="PF00171">
    <property type="entry name" value="Aldedh"/>
    <property type="match status" value="1"/>
</dbReference>
<dbReference type="InterPro" id="IPR016160">
    <property type="entry name" value="Ald_DH_CS_CYS"/>
</dbReference>
<gene>
    <name evidence="6" type="ORF">MZO42_12615</name>
</gene>
<keyword evidence="2" id="KW-0560">Oxidoreductase</keyword>
<dbReference type="InterPro" id="IPR015590">
    <property type="entry name" value="Aldehyde_DH_dom"/>
</dbReference>
<dbReference type="EC" id="1.2.1.3" evidence="3"/>
<name>A0ABU3N7S3_9SPHN</name>
<dbReference type="PROSITE" id="PS00070">
    <property type="entry name" value="ALDEHYDE_DEHYDR_CYS"/>
    <property type="match status" value="1"/>
</dbReference>
<evidence type="ECO:0000256" key="2">
    <source>
        <dbReference type="ARBA" id="ARBA00023002"/>
    </source>
</evidence>
<evidence type="ECO:0000313" key="6">
    <source>
        <dbReference type="EMBL" id="MDT8759541.1"/>
    </source>
</evidence>
<dbReference type="PANTHER" id="PTHR42804:SF1">
    <property type="entry name" value="ALDEHYDE DEHYDROGENASE-RELATED"/>
    <property type="match status" value="1"/>
</dbReference>
<organism evidence="6">
    <name type="scientific">Sphingomonas psychrotolerans</name>
    <dbReference type="NCBI Taxonomy" id="1327635"/>
    <lineage>
        <taxon>Bacteria</taxon>
        <taxon>Pseudomonadati</taxon>
        <taxon>Pseudomonadota</taxon>
        <taxon>Alphaproteobacteria</taxon>
        <taxon>Sphingomonadales</taxon>
        <taxon>Sphingomonadaceae</taxon>
        <taxon>Sphingomonas</taxon>
    </lineage>
</organism>
<dbReference type="PANTHER" id="PTHR42804">
    <property type="entry name" value="ALDEHYDE DEHYDROGENASE"/>
    <property type="match status" value="1"/>
</dbReference>